<dbReference type="AlphaFoldDB" id="A0AAI9T788"/>
<gene>
    <name evidence="1" type="ORF">VN97_g11890</name>
</gene>
<comment type="caution">
    <text evidence="1">The sequence shown here is derived from an EMBL/GenBank/DDBJ whole genome shotgun (WGS) entry which is preliminary data.</text>
</comment>
<protein>
    <submittedName>
        <fullName evidence="1">Uncharacterized protein</fullName>
    </submittedName>
</protein>
<reference evidence="1" key="2">
    <citation type="journal article" date="2016" name="Fungal Biol.">
        <title>Ochratoxin A production by Penicillium thymicola.</title>
        <authorList>
            <person name="Nguyen H.D.T."/>
            <person name="McMullin D.R."/>
            <person name="Ponomareva E."/>
            <person name="Riley R."/>
            <person name="Pomraning K.R."/>
            <person name="Baker S.E."/>
            <person name="Seifert K.A."/>
        </authorList>
    </citation>
    <scope>NUCLEOTIDE SEQUENCE</scope>
    <source>
        <strain evidence="1">DAOM 180753</strain>
    </source>
</reference>
<sequence length="74" mass="8211">MSTVYLVLAHIGKFRYSKTLITMSCPIMGSGSDSIAQADLFFFPNFHAGAYRDITDKFNSSEVWVGQTCVITSH</sequence>
<accession>A0AAI9T788</accession>
<proteinExistence type="predicted"/>
<dbReference type="Proteomes" id="UP001227192">
    <property type="component" value="Unassembled WGS sequence"/>
</dbReference>
<name>A0AAI9T788_PENTH</name>
<organism evidence="1 2">
    <name type="scientific">Penicillium thymicola</name>
    <dbReference type="NCBI Taxonomy" id="293382"/>
    <lineage>
        <taxon>Eukaryota</taxon>
        <taxon>Fungi</taxon>
        <taxon>Dikarya</taxon>
        <taxon>Ascomycota</taxon>
        <taxon>Pezizomycotina</taxon>
        <taxon>Eurotiomycetes</taxon>
        <taxon>Eurotiomycetidae</taxon>
        <taxon>Eurotiales</taxon>
        <taxon>Aspergillaceae</taxon>
        <taxon>Penicillium</taxon>
    </lineage>
</organism>
<dbReference type="EMBL" id="LACB01000739">
    <property type="protein sequence ID" value="KAJ9481581.1"/>
    <property type="molecule type" value="Genomic_DNA"/>
</dbReference>
<evidence type="ECO:0000313" key="1">
    <source>
        <dbReference type="EMBL" id="KAJ9481581.1"/>
    </source>
</evidence>
<keyword evidence="2" id="KW-1185">Reference proteome</keyword>
<reference evidence="1" key="1">
    <citation type="submission" date="2015-06" db="EMBL/GenBank/DDBJ databases">
        <authorList>
            <person name="Nguyen H."/>
        </authorList>
    </citation>
    <scope>NUCLEOTIDE SEQUENCE</scope>
    <source>
        <strain evidence="1">DAOM 180753</strain>
    </source>
</reference>
<evidence type="ECO:0000313" key="2">
    <source>
        <dbReference type="Proteomes" id="UP001227192"/>
    </source>
</evidence>